<dbReference type="InterPro" id="IPR051686">
    <property type="entry name" value="Lipoprotein_DolP"/>
</dbReference>
<dbReference type="PANTHER" id="PTHR34606:SF15">
    <property type="entry name" value="BON DOMAIN-CONTAINING PROTEIN"/>
    <property type="match status" value="1"/>
</dbReference>
<keyword evidence="4" id="KW-1185">Reference proteome</keyword>
<dbReference type="PANTHER" id="PTHR34606">
    <property type="entry name" value="BON DOMAIN-CONTAINING PROTEIN"/>
    <property type="match status" value="1"/>
</dbReference>
<reference evidence="3 4" key="1">
    <citation type="submission" date="2020-07" db="EMBL/GenBank/DDBJ databases">
        <title>Genomic Encyclopedia of Type Strains, Phase IV (KMG-V): Genome sequencing to study the core and pangenomes of soil and plant-associated prokaryotes.</title>
        <authorList>
            <person name="Whitman W."/>
        </authorList>
    </citation>
    <scope>NUCLEOTIDE SEQUENCE [LARGE SCALE GENOMIC DNA]</scope>
    <source>
        <strain evidence="3 4">X4EP2</strain>
    </source>
</reference>
<dbReference type="Pfam" id="PF04972">
    <property type="entry name" value="BON"/>
    <property type="match status" value="3"/>
</dbReference>
<dbReference type="RefSeq" id="WP_246301827.1">
    <property type="nucleotide sequence ID" value="NZ_JACCCW010000002.1"/>
</dbReference>
<dbReference type="Gene3D" id="3.30.1340.30">
    <property type="match status" value="3"/>
</dbReference>
<dbReference type="AlphaFoldDB" id="A0A7Y9TL28"/>
<sequence>MNARNGRLMICAGFLAISLVACGLSTAHAQATSSETVSGPNDTQIQADVTKILDNKRFKDVKSGVQNGIVTLTGTVDLYSDKEDADKKASHRKNVKGVENMIEVAGPTVEDVQLRNKLGEKLAYDRVGYGTTAFNAFTIGVQNGAVTLGGTAYGPVDKASALALVASYPGVKDVIDNIEVAPTSPMDDRIRMAEFRTVYGAPQLNRYALDPAKPIRITVVNGNVTLSGVVDSEGDREVANIRANQVSGVFKVINNLQVAGSAPNK</sequence>
<keyword evidence="1" id="KW-0732">Signal</keyword>
<dbReference type="EMBL" id="JACCCW010000002">
    <property type="protein sequence ID" value="NYF79752.1"/>
    <property type="molecule type" value="Genomic_DNA"/>
</dbReference>
<name>A0A7Y9TL28_9BACT</name>
<dbReference type="PROSITE" id="PS50914">
    <property type="entry name" value="BON"/>
    <property type="match status" value="2"/>
</dbReference>
<dbReference type="Proteomes" id="UP000589520">
    <property type="component" value="Unassembled WGS sequence"/>
</dbReference>
<evidence type="ECO:0000313" key="3">
    <source>
        <dbReference type="EMBL" id="NYF79752.1"/>
    </source>
</evidence>
<proteinExistence type="predicted"/>
<accession>A0A7Y9TL28</accession>
<dbReference type="PROSITE" id="PS51257">
    <property type="entry name" value="PROKAR_LIPOPROTEIN"/>
    <property type="match status" value="1"/>
</dbReference>
<evidence type="ECO:0000313" key="4">
    <source>
        <dbReference type="Proteomes" id="UP000589520"/>
    </source>
</evidence>
<dbReference type="InterPro" id="IPR007055">
    <property type="entry name" value="BON_dom"/>
</dbReference>
<feature type="domain" description="BON" evidence="2">
    <location>
        <begin position="110"/>
        <end position="182"/>
    </location>
</feature>
<protein>
    <submittedName>
        <fullName evidence="3">Osmotically-inducible protein OsmY</fullName>
    </submittedName>
</protein>
<gene>
    <name evidence="3" type="ORF">HDF17_002072</name>
</gene>
<evidence type="ECO:0000256" key="1">
    <source>
        <dbReference type="SAM" id="SignalP"/>
    </source>
</evidence>
<feature type="chain" id="PRO_5030829757" evidence="1">
    <location>
        <begin position="30"/>
        <end position="265"/>
    </location>
</feature>
<comment type="caution">
    <text evidence="3">The sequence shown here is derived from an EMBL/GenBank/DDBJ whole genome shotgun (WGS) entry which is preliminary data.</text>
</comment>
<evidence type="ECO:0000259" key="2">
    <source>
        <dbReference type="PROSITE" id="PS50914"/>
    </source>
</evidence>
<organism evidence="3 4">
    <name type="scientific">Granulicella arctica</name>
    <dbReference type="NCBI Taxonomy" id="940613"/>
    <lineage>
        <taxon>Bacteria</taxon>
        <taxon>Pseudomonadati</taxon>
        <taxon>Acidobacteriota</taxon>
        <taxon>Terriglobia</taxon>
        <taxon>Terriglobales</taxon>
        <taxon>Acidobacteriaceae</taxon>
        <taxon>Granulicella</taxon>
    </lineage>
</organism>
<feature type="signal peptide" evidence="1">
    <location>
        <begin position="1"/>
        <end position="29"/>
    </location>
</feature>
<feature type="domain" description="BON" evidence="2">
    <location>
        <begin position="186"/>
        <end position="260"/>
    </location>
</feature>